<dbReference type="EMBL" id="BMZG01000005">
    <property type="protein sequence ID" value="GHA71516.1"/>
    <property type="molecule type" value="Genomic_DNA"/>
</dbReference>
<dbReference type="AlphaFoldDB" id="A0A8J3CMN1"/>
<dbReference type="Proteomes" id="UP000614287">
    <property type="component" value="Unassembled WGS sequence"/>
</dbReference>
<reference evidence="1" key="1">
    <citation type="journal article" date="2014" name="Int. J. Syst. Evol. Microbiol.">
        <title>Complete genome sequence of Corynebacterium casei LMG S-19264T (=DSM 44701T), isolated from a smear-ripened cheese.</title>
        <authorList>
            <consortium name="US DOE Joint Genome Institute (JGI-PGF)"/>
            <person name="Walter F."/>
            <person name="Albersmeier A."/>
            <person name="Kalinowski J."/>
            <person name="Ruckert C."/>
        </authorList>
    </citation>
    <scope>NUCLEOTIDE SEQUENCE</scope>
    <source>
        <strain evidence="1">KCTC 32501</strain>
    </source>
</reference>
<dbReference type="Pfam" id="PF13163">
    <property type="entry name" value="DUF3999"/>
    <property type="match status" value="1"/>
</dbReference>
<sequence>MQLPDTPPTTRIDLPATDVHGQYLRISWTESNAVTLTNATLINQTTQQATTQKIDLHLTSADSGALAAYLPAVLQHHPSKLTLRTETNNINVPVNIGFRYKYQETYGVTVETAAQTVLFRLTQNGQTFTNSGINLSVPKNKNILPPPKTNNFPLTSKPASSCPSTASASSLAAAHLTHCAIKMTPIQLLALSPAYCRATKQATPTNSHWPVSLLNP</sequence>
<evidence type="ECO:0000313" key="1">
    <source>
        <dbReference type="EMBL" id="GHA71516.1"/>
    </source>
</evidence>
<name>A0A8J3CMN1_9BURK</name>
<protein>
    <submittedName>
        <fullName evidence="1">Uncharacterized protein</fullName>
    </submittedName>
</protein>
<keyword evidence="2" id="KW-1185">Reference proteome</keyword>
<gene>
    <name evidence="1" type="ORF">GCM10009007_10430</name>
</gene>
<proteinExistence type="predicted"/>
<dbReference type="InterPro" id="IPR025060">
    <property type="entry name" value="DUF3999"/>
</dbReference>
<organism evidence="1 2">
    <name type="scientific">Formosimonas limnophila</name>
    <dbReference type="NCBI Taxonomy" id="1384487"/>
    <lineage>
        <taxon>Bacteria</taxon>
        <taxon>Pseudomonadati</taxon>
        <taxon>Pseudomonadota</taxon>
        <taxon>Betaproteobacteria</taxon>
        <taxon>Burkholderiales</taxon>
        <taxon>Burkholderiaceae</taxon>
        <taxon>Formosimonas</taxon>
    </lineage>
</organism>
<reference evidence="1" key="2">
    <citation type="submission" date="2020-09" db="EMBL/GenBank/DDBJ databases">
        <authorList>
            <person name="Sun Q."/>
            <person name="Kim S."/>
        </authorList>
    </citation>
    <scope>NUCLEOTIDE SEQUENCE</scope>
    <source>
        <strain evidence="1">KCTC 32501</strain>
    </source>
</reference>
<evidence type="ECO:0000313" key="2">
    <source>
        <dbReference type="Proteomes" id="UP000614287"/>
    </source>
</evidence>
<accession>A0A8J3CMN1</accession>
<comment type="caution">
    <text evidence="1">The sequence shown here is derived from an EMBL/GenBank/DDBJ whole genome shotgun (WGS) entry which is preliminary data.</text>
</comment>